<accession>A0A9N9ND50</accession>
<feature type="non-terminal residue" evidence="1">
    <location>
        <position position="1"/>
    </location>
</feature>
<gene>
    <name evidence="1" type="ORF">DERYTH_LOCUS14515</name>
</gene>
<dbReference type="AlphaFoldDB" id="A0A9N9ND50"/>
<reference evidence="1" key="1">
    <citation type="submission" date="2021-06" db="EMBL/GenBank/DDBJ databases">
        <authorList>
            <person name="Kallberg Y."/>
            <person name="Tangrot J."/>
            <person name="Rosling A."/>
        </authorList>
    </citation>
    <scope>NUCLEOTIDE SEQUENCE</scope>
    <source>
        <strain evidence="1">MA453B</strain>
    </source>
</reference>
<dbReference type="Proteomes" id="UP000789405">
    <property type="component" value="Unassembled WGS sequence"/>
</dbReference>
<protein>
    <submittedName>
        <fullName evidence="1">20527_t:CDS:1</fullName>
    </submittedName>
</protein>
<evidence type="ECO:0000313" key="2">
    <source>
        <dbReference type="Proteomes" id="UP000789405"/>
    </source>
</evidence>
<comment type="caution">
    <text evidence="1">The sequence shown here is derived from an EMBL/GenBank/DDBJ whole genome shotgun (WGS) entry which is preliminary data.</text>
</comment>
<dbReference type="OrthoDB" id="2405564at2759"/>
<sequence>IGFLEEYILPNIKEKELLDTNFDVENFKKTDQVQAFLTDLHEIIKNLHSDEGIEEAETDMLVSNILFQIVGLHCHPFRVRIHPWCRLYIASEVYMIARPEFIISRKNISMVVIENKHIENKNLIPTKGYGEAQLATEILACANKNMLKTDINLDQIIFAVRVVSTYFTFYKVIIPSRYWKELGYGLPEKESIIIKRWPEGMHPSNGLDITEPSGRQNVLEAFFKIRKHLL</sequence>
<keyword evidence="2" id="KW-1185">Reference proteome</keyword>
<name>A0A9N9ND50_9GLOM</name>
<organism evidence="1 2">
    <name type="scientific">Dentiscutata erythropus</name>
    <dbReference type="NCBI Taxonomy" id="1348616"/>
    <lineage>
        <taxon>Eukaryota</taxon>
        <taxon>Fungi</taxon>
        <taxon>Fungi incertae sedis</taxon>
        <taxon>Mucoromycota</taxon>
        <taxon>Glomeromycotina</taxon>
        <taxon>Glomeromycetes</taxon>
        <taxon>Diversisporales</taxon>
        <taxon>Gigasporaceae</taxon>
        <taxon>Dentiscutata</taxon>
    </lineage>
</organism>
<dbReference type="EMBL" id="CAJVPY010011011">
    <property type="protein sequence ID" value="CAG8723638.1"/>
    <property type="molecule type" value="Genomic_DNA"/>
</dbReference>
<evidence type="ECO:0000313" key="1">
    <source>
        <dbReference type="EMBL" id="CAG8723638.1"/>
    </source>
</evidence>
<proteinExistence type="predicted"/>